<keyword evidence="4" id="KW-1185">Reference proteome</keyword>
<accession>A0A8J7DBS1</accession>
<name>A0A8J7DBS1_9CYAN</name>
<feature type="domain" description="AMP-dependent synthetase/ligase" evidence="1">
    <location>
        <begin position="46"/>
        <end position="331"/>
    </location>
</feature>
<dbReference type="Gene3D" id="3.40.50.12780">
    <property type="entry name" value="N-terminal domain of ligase-like"/>
    <property type="match status" value="1"/>
</dbReference>
<dbReference type="EMBL" id="JADEXG010000026">
    <property type="protein sequence ID" value="MBE9078127.1"/>
    <property type="molecule type" value="Genomic_DNA"/>
</dbReference>
<evidence type="ECO:0000259" key="2">
    <source>
        <dbReference type="Pfam" id="PF13193"/>
    </source>
</evidence>
<sequence length="477" mass="51062">MPADSSPVELWQRRRWTPWLLDSQPAVLATAVAARRRQLQALQQIHPRPRIVLAESDPVQFLAGFLAACLAGCDVALGNPDWGQREWRQVQSKISPHLCWGGPELPELPDLTVLPAVDAFAPQPPADRTAVILIPTGGTAGSVRFVVHRWQTLLAAVRGFCDGFGQPVNAYCVLPLHHVSGLMQALRTWISGGQLVTQPFRSLVTGQILVPSPQDWTISLVPTQLQRLLSQERLARWLAQFRTVLLGGGPAWPDLLAAARGRKIPLALTYGMTETAALVAALMPDEFLRGQTGGSSLPHAQLRIVGPAGDLPPGEIGPIAIQTSSLAEGYYGEPSPAFTEAGCFYPDDLGYLDAAGGLHIVGRDSDKIITGGENVFPAEVEAALRATRQVADVCVIGLPDPQWGQVVTAVYVPDSDCSEDLPTALKAALVGQLSRYKHPKRWVAVAALPRSPQGKLSRPAVLKLAQHSAAASPAAPS</sequence>
<feature type="domain" description="AMP-binding enzyme C-terminal" evidence="2">
    <location>
        <begin position="379"/>
        <end position="455"/>
    </location>
</feature>
<dbReference type="InterPro" id="IPR042099">
    <property type="entry name" value="ANL_N_sf"/>
</dbReference>
<evidence type="ECO:0000313" key="4">
    <source>
        <dbReference type="Proteomes" id="UP000636505"/>
    </source>
</evidence>
<proteinExistence type="predicted"/>
<reference evidence="3" key="1">
    <citation type="submission" date="2020-10" db="EMBL/GenBank/DDBJ databases">
        <authorList>
            <person name="Castelo-Branco R."/>
            <person name="Eusebio N."/>
            <person name="Adriana R."/>
            <person name="Vieira A."/>
            <person name="Brugerolle De Fraissinette N."/>
            <person name="Rezende De Castro R."/>
            <person name="Schneider M.P."/>
            <person name="Vasconcelos V."/>
            <person name="Leao P.N."/>
        </authorList>
    </citation>
    <scope>NUCLEOTIDE SEQUENCE</scope>
    <source>
        <strain evidence="3">LEGE 07310</strain>
    </source>
</reference>
<dbReference type="InterPro" id="IPR045851">
    <property type="entry name" value="AMP-bd_C_sf"/>
</dbReference>
<dbReference type="InterPro" id="IPR025110">
    <property type="entry name" value="AMP-bd_C"/>
</dbReference>
<dbReference type="InterPro" id="IPR000873">
    <property type="entry name" value="AMP-dep_synth/lig_dom"/>
</dbReference>
<gene>
    <name evidence="3" type="ORF">IQ241_12635</name>
</gene>
<comment type="caution">
    <text evidence="3">The sequence shown here is derived from an EMBL/GenBank/DDBJ whole genome shotgun (WGS) entry which is preliminary data.</text>
</comment>
<dbReference type="Proteomes" id="UP000636505">
    <property type="component" value="Unassembled WGS sequence"/>
</dbReference>
<evidence type="ECO:0000313" key="3">
    <source>
        <dbReference type="EMBL" id="MBE9078127.1"/>
    </source>
</evidence>
<organism evidence="3 4">
    <name type="scientific">Vasconcelosia minhoensis LEGE 07310</name>
    <dbReference type="NCBI Taxonomy" id="915328"/>
    <lineage>
        <taxon>Bacteria</taxon>
        <taxon>Bacillati</taxon>
        <taxon>Cyanobacteriota</taxon>
        <taxon>Cyanophyceae</taxon>
        <taxon>Nodosilineales</taxon>
        <taxon>Cymatolegaceae</taxon>
        <taxon>Vasconcelosia</taxon>
        <taxon>Vasconcelosia minhoensis</taxon>
    </lineage>
</organism>
<dbReference type="AlphaFoldDB" id="A0A8J7DBS1"/>
<dbReference type="Pfam" id="PF13193">
    <property type="entry name" value="AMP-binding_C"/>
    <property type="match status" value="1"/>
</dbReference>
<dbReference type="Pfam" id="PF00501">
    <property type="entry name" value="AMP-binding"/>
    <property type="match status" value="1"/>
</dbReference>
<dbReference type="GO" id="GO:0006631">
    <property type="term" value="P:fatty acid metabolic process"/>
    <property type="evidence" value="ECO:0007669"/>
    <property type="project" value="TreeGrafter"/>
</dbReference>
<dbReference type="SUPFAM" id="SSF56801">
    <property type="entry name" value="Acetyl-CoA synthetase-like"/>
    <property type="match status" value="1"/>
</dbReference>
<dbReference type="PANTHER" id="PTHR43201">
    <property type="entry name" value="ACYL-COA SYNTHETASE"/>
    <property type="match status" value="1"/>
</dbReference>
<dbReference type="Gene3D" id="3.30.300.30">
    <property type="match status" value="1"/>
</dbReference>
<evidence type="ECO:0000259" key="1">
    <source>
        <dbReference type="Pfam" id="PF00501"/>
    </source>
</evidence>
<dbReference type="GO" id="GO:0031956">
    <property type="term" value="F:medium-chain fatty acid-CoA ligase activity"/>
    <property type="evidence" value="ECO:0007669"/>
    <property type="project" value="TreeGrafter"/>
</dbReference>
<dbReference type="PANTHER" id="PTHR43201:SF32">
    <property type="entry name" value="2-SUCCINYLBENZOATE--COA LIGASE, CHLOROPLASTIC_PEROXISOMAL"/>
    <property type="match status" value="1"/>
</dbReference>
<protein>
    <submittedName>
        <fullName evidence="3">AMP-binding protein</fullName>
    </submittedName>
</protein>